<gene>
    <name evidence="5" type="ORF">KCU98_g8723</name>
</gene>
<keyword evidence="3" id="KW-0472">Membrane</keyword>
<feature type="transmembrane region" description="Helical" evidence="3">
    <location>
        <begin position="12"/>
        <end position="33"/>
    </location>
</feature>
<accession>A0A9P8FPU5</accession>
<reference evidence="5" key="1">
    <citation type="journal article" date="2021" name="J Fungi (Basel)">
        <title>Virulence traits and population genomics of the black yeast Aureobasidium melanogenum.</title>
        <authorList>
            <person name="Cernosa A."/>
            <person name="Sun X."/>
            <person name="Gostincar C."/>
            <person name="Fang C."/>
            <person name="Gunde-Cimerman N."/>
            <person name="Song Z."/>
        </authorList>
    </citation>
    <scope>NUCLEOTIDE SEQUENCE</scope>
    <source>
        <strain evidence="5">EXF-9298</strain>
    </source>
</reference>
<sequence length="373" mass="42840">MYGDGVFRYRDGICVAQIITFSITFIFAVSFYWTQRIGWFCIGVFSLIRLISASCYLSIMNNDSESLWATVFVCESLGIMLIIFLFLELLHRINKVVPVVHKRYFYAPQVLTWIDIIISIVGYIVIKNKDDNQLDPTPYDQASRAIITIIYVYTLWLLWIFWCFQDMSAYALPERRAMRRVAYCIPLMIIRLVYSLIFEATGDRTFNSSKGNPTAYLTMTYLPELGIIAIYTATILGIPPIIEKSKEEVEGSTEMGKSNDGEIDETGSHHNFDKSILTSYSRPDMTSATKDKKNLQAQLAQKELELKLLKQQLAEIEQDPNTQTLAERQEELITERTAWVSDMIACRDELAYPVNFAPSEEYKDCIAEITKKP</sequence>
<proteinExistence type="predicted"/>
<organism evidence="5 6">
    <name type="scientific">Aureobasidium melanogenum</name>
    <name type="common">Aureobasidium pullulans var. melanogenum</name>
    <dbReference type="NCBI Taxonomy" id="46634"/>
    <lineage>
        <taxon>Eukaryota</taxon>
        <taxon>Fungi</taxon>
        <taxon>Dikarya</taxon>
        <taxon>Ascomycota</taxon>
        <taxon>Pezizomycotina</taxon>
        <taxon>Dothideomycetes</taxon>
        <taxon>Dothideomycetidae</taxon>
        <taxon>Dothideales</taxon>
        <taxon>Saccotheciaceae</taxon>
        <taxon>Aureobasidium</taxon>
    </lineage>
</organism>
<comment type="caution">
    <text evidence="5">The sequence shown here is derived from an EMBL/GenBank/DDBJ whole genome shotgun (WGS) entry which is preliminary data.</text>
</comment>
<feature type="transmembrane region" description="Helical" evidence="3">
    <location>
        <begin position="110"/>
        <end position="126"/>
    </location>
</feature>
<dbReference type="PANTHER" id="PTHR42109">
    <property type="entry name" value="UNPLACED GENOMIC SCAFFOLD UM_SCAF_CONTIG_1.265, WHOLE GENOME SHOTGUN SEQUENCE"/>
    <property type="match status" value="1"/>
</dbReference>
<evidence type="ECO:0000313" key="5">
    <source>
        <dbReference type="EMBL" id="KAG9979521.1"/>
    </source>
</evidence>
<dbReference type="AlphaFoldDB" id="A0A9P8FPU5"/>
<feature type="transmembrane region" description="Helical" evidence="3">
    <location>
        <begin position="146"/>
        <end position="165"/>
    </location>
</feature>
<feature type="coiled-coil region" evidence="1">
    <location>
        <begin position="285"/>
        <end position="319"/>
    </location>
</feature>
<keyword evidence="1" id="KW-0175">Coiled coil</keyword>
<reference evidence="5" key="2">
    <citation type="submission" date="2021-08" db="EMBL/GenBank/DDBJ databases">
        <authorList>
            <person name="Gostincar C."/>
            <person name="Sun X."/>
            <person name="Song Z."/>
            <person name="Gunde-Cimerman N."/>
        </authorList>
    </citation>
    <scope>NUCLEOTIDE SEQUENCE</scope>
    <source>
        <strain evidence="5">EXF-9298</strain>
    </source>
</reference>
<evidence type="ECO:0000256" key="3">
    <source>
        <dbReference type="SAM" id="Phobius"/>
    </source>
</evidence>
<keyword evidence="6" id="KW-1185">Reference proteome</keyword>
<keyword evidence="3" id="KW-1133">Transmembrane helix</keyword>
<feature type="region of interest" description="Disordered" evidence="2">
    <location>
        <begin position="247"/>
        <end position="275"/>
    </location>
</feature>
<feature type="transmembrane region" description="Helical" evidence="3">
    <location>
        <begin position="66"/>
        <end position="90"/>
    </location>
</feature>
<dbReference type="InterPro" id="IPR056119">
    <property type="entry name" value="DUF7702"/>
</dbReference>
<evidence type="ECO:0000313" key="6">
    <source>
        <dbReference type="Proteomes" id="UP000729357"/>
    </source>
</evidence>
<feature type="domain" description="DUF7702" evidence="4">
    <location>
        <begin position="8"/>
        <end position="234"/>
    </location>
</feature>
<dbReference type="PANTHER" id="PTHR42109:SF2">
    <property type="entry name" value="INTEGRAL MEMBRANE PROTEIN"/>
    <property type="match status" value="1"/>
</dbReference>
<name>A0A9P8FPU5_AURME</name>
<protein>
    <recommendedName>
        <fullName evidence="4">DUF7702 domain-containing protein</fullName>
    </recommendedName>
</protein>
<evidence type="ECO:0000256" key="2">
    <source>
        <dbReference type="SAM" id="MobiDB-lite"/>
    </source>
</evidence>
<feature type="transmembrane region" description="Helical" evidence="3">
    <location>
        <begin position="177"/>
        <end position="198"/>
    </location>
</feature>
<keyword evidence="3" id="KW-0812">Transmembrane</keyword>
<feature type="transmembrane region" description="Helical" evidence="3">
    <location>
        <begin position="218"/>
        <end position="238"/>
    </location>
</feature>
<dbReference type="EMBL" id="JAHFXS010001117">
    <property type="protein sequence ID" value="KAG9979521.1"/>
    <property type="molecule type" value="Genomic_DNA"/>
</dbReference>
<evidence type="ECO:0000256" key="1">
    <source>
        <dbReference type="SAM" id="Coils"/>
    </source>
</evidence>
<dbReference type="Pfam" id="PF24800">
    <property type="entry name" value="DUF7702"/>
    <property type="match status" value="1"/>
</dbReference>
<feature type="transmembrane region" description="Helical" evidence="3">
    <location>
        <begin position="40"/>
        <end position="60"/>
    </location>
</feature>
<dbReference type="Proteomes" id="UP000729357">
    <property type="component" value="Unassembled WGS sequence"/>
</dbReference>
<feature type="non-terminal residue" evidence="5">
    <location>
        <position position="1"/>
    </location>
</feature>
<evidence type="ECO:0000259" key="4">
    <source>
        <dbReference type="Pfam" id="PF24800"/>
    </source>
</evidence>